<reference evidence="1 2" key="1">
    <citation type="journal article" date="2020" name="Microbiome">
        <title>Single-cell genomics of uncultured bacteria reveals dietary fiber responders in the mouse gut microbiota.</title>
        <authorList>
            <person name="Chijiiwa R."/>
            <person name="Hosokawa M."/>
            <person name="Kogawa M."/>
            <person name="Nishikawa Y."/>
            <person name="Ide K."/>
            <person name="Sakanashi C."/>
            <person name="Takahashi K."/>
            <person name="Takeyama H."/>
        </authorList>
    </citation>
    <scope>NUCLEOTIDE SEQUENCE [LARGE SCALE GENOMIC DNA]</scope>
    <source>
        <strain evidence="1">IMSAGC_001</strain>
    </source>
</reference>
<organism evidence="1 2">
    <name type="scientific">Bacteroides acidifaciens</name>
    <dbReference type="NCBI Taxonomy" id="85831"/>
    <lineage>
        <taxon>Bacteria</taxon>
        <taxon>Pseudomonadati</taxon>
        <taxon>Bacteroidota</taxon>
        <taxon>Bacteroidia</taxon>
        <taxon>Bacteroidales</taxon>
        <taxon>Bacteroidaceae</taxon>
        <taxon>Bacteroides</taxon>
    </lineage>
</organism>
<dbReference type="EMBL" id="BLLS01000109">
    <property type="protein sequence ID" value="GFH87640.1"/>
    <property type="molecule type" value="Genomic_DNA"/>
</dbReference>
<protein>
    <recommendedName>
        <fullName evidence="3">DNA methylase N-4/N-6 domain-containing protein</fullName>
    </recommendedName>
</protein>
<sequence length="299" mass="34347">MKPSRIKYDPYLSLEDIAVNSGVSVEAVRRYIKNRRIDRKCDEEIIRYHKVKRKIKDNPHVTIPQIATSLSMAIGTVRKYADMKRPPRPSHGKISMVEQMQPTLYVSVSESESEILRAILFTYLNNTLTYDCDLTIGKGGFYQNSVPLPRFLYDINPLMDGVKNLSEAINLPNEVFNSVVIDLPCAIVKPTIRRKKQIFSSFGTIEELYATYKKMIELAWRLLKDDGILVFKTMDFSLNSEPLWISDKSVATAVQTGFSLIDKYIYIDRKAVNAITSSRRRASTPAHAYFFVFKKRQII</sequence>
<gene>
    <name evidence="1" type="ORF">IMSAGC001_03067</name>
</gene>
<accession>A0A7J0A656</accession>
<comment type="caution">
    <text evidence="1">The sequence shown here is derived from an EMBL/GenBank/DDBJ whole genome shotgun (WGS) entry which is preliminary data.</text>
</comment>
<name>A0A7J0A656_9BACE</name>
<proteinExistence type="predicted"/>
<dbReference type="AlphaFoldDB" id="A0A7J0A656"/>
<dbReference type="Proteomes" id="UP000491181">
    <property type="component" value="Unassembled WGS sequence"/>
</dbReference>
<evidence type="ECO:0000313" key="2">
    <source>
        <dbReference type="Proteomes" id="UP000491181"/>
    </source>
</evidence>
<dbReference type="InterPro" id="IPR029063">
    <property type="entry name" value="SAM-dependent_MTases_sf"/>
</dbReference>
<evidence type="ECO:0000313" key="1">
    <source>
        <dbReference type="EMBL" id="GFH87640.1"/>
    </source>
</evidence>
<evidence type="ECO:0008006" key="3">
    <source>
        <dbReference type="Google" id="ProtNLM"/>
    </source>
</evidence>
<dbReference type="Gene3D" id="3.40.50.150">
    <property type="entry name" value="Vaccinia Virus protein VP39"/>
    <property type="match status" value="1"/>
</dbReference>
<dbReference type="RefSeq" id="WP_172504173.1">
    <property type="nucleotide sequence ID" value="NZ_BLLS01000109.1"/>
</dbReference>
<dbReference type="SUPFAM" id="SSF53335">
    <property type="entry name" value="S-adenosyl-L-methionine-dependent methyltransferases"/>
    <property type="match status" value="1"/>
</dbReference>